<organism evidence="2 3">
    <name type="scientific">[Roseibacterium] beibuensis</name>
    <dbReference type="NCBI Taxonomy" id="1193142"/>
    <lineage>
        <taxon>Bacteria</taxon>
        <taxon>Pseudomonadati</taxon>
        <taxon>Pseudomonadota</taxon>
        <taxon>Alphaproteobacteria</taxon>
        <taxon>Rhodobacterales</taxon>
        <taxon>Roseobacteraceae</taxon>
        <taxon>Roseicyclus</taxon>
    </lineage>
</organism>
<evidence type="ECO:0000256" key="1">
    <source>
        <dbReference type="SAM" id="Phobius"/>
    </source>
</evidence>
<dbReference type="EMBL" id="BAABHW010000002">
    <property type="protein sequence ID" value="GAA5072809.1"/>
    <property type="molecule type" value="Genomic_DNA"/>
</dbReference>
<evidence type="ECO:0000313" key="2">
    <source>
        <dbReference type="EMBL" id="GAA5072809.1"/>
    </source>
</evidence>
<accession>A0ABP9LB89</accession>
<protein>
    <submittedName>
        <fullName evidence="2">Uncharacterized protein</fullName>
    </submittedName>
</protein>
<dbReference type="Proteomes" id="UP001499910">
    <property type="component" value="Unassembled WGS sequence"/>
</dbReference>
<feature type="transmembrane region" description="Helical" evidence="1">
    <location>
        <begin position="41"/>
        <end position="60"/>
    </location>
</feature>
<feature type="transmembrane region" description="Helical" evidence="1">
    <location>
        <begin position="72"/>
        <end position="97"/>
    </location>
</feature>
<keyword evidence="3" id="KW-1185">Reference proteome</keyword>
<proteinExistence type="predicted"/>
<keyword evidence="1" id="KW-0812">Transmembrane</keyword>
<gene>
    <name evidence="2" type="ORF">GCM10023209_17960</name>
</gene>
<feature type="transmembrane region" description="Helical" evidence="1">
    <location>
        <begin position="12"/>
        <end position="29"/>
    </location>
</feature>
<keyword evidence="1" id="KW-0472">Membrane</keyword>
<dbReference type="RefSeq" id="WP_259550340.1">
    <property type="nucleotide sequence ID" value="NZ_BAABHW010000002.1"/>
</dbReference>
<name>A0ABP9LB89_9RHOB</name>
<reference evidence="3" key="1">
    <citation type="journal article" date="2019" name="Int. J. Syst. Evol. Microbiol.">
        <title>The Global Catalogue of Microorganisms (GCM) 10K type strain sequencing project: providing services to taxonomists for standard genome sequencing and annotation.</title>
        <authorList>
            <consortium name="The Broad Institute Genomics Platform"/>
            <consortium name="The Broad Institute Genome Sequencing Center for Infectious Disease"/>
            <person name="Wu L."/>
            <person name="Ma J."/>
        </authorList>
    </citation>
    <scope>NUCLEOTIDE SEQUENCE [LARGE SCALE GENOMIC DNA]</scope>
    <source>
        <strain evidence="3">JCM 18015</strain>
    </source>
</reference>
<keyword evidence="1" id="KW-1133">Transmembrane helix</keyword>
<comment type="caution">
    <text evidence="2">The sequence shown here is derived from an EMBL/GenBank/DDBJ whole genome shotgun (WGS) entry which is preliminary data.</text>
</comment>
<evidence type="ECO:0000313" key="3">
    <source>
        <dbReference type="Proteomes" id="UP001499910"/>
    </source>
</evidence>
<sequence length="100" mass="10258">MSYSDLTTLPKVALIVAILGFVFGVQTLTTSTVNGVTQCSFIDYGALLFGAAGAFLGSLGEVKALSLTEGKLVNLMVSGAAVMIGIFNVLRGLGVIWGPC</sequence>